<keyword evidence="1" id="KW-0596">Phosphopantetheine</keyword>
<dbReference type="PROSITE" id="PS52004">
    <property type="entry name" value="KS3_2"/>
    <property type="match status" value="1"/>
</dbReference>
<dbReference type="GO" id="GO:0004312">
    <property type="term" value="F:fatty acid synthase activity"/>
    <property type="evidence" value="ECO:0007669"/>
    <property type="project" value="TreeGrafter"/>
</dbReference>
<dbReference type="Gene3D" id="3.30.300.30">
    <property type="match status" value="1"/>
</dbReference>
<gene>
    <name evidence="7" type="ORF">FHR38_006236</name>
</gene>
<dbReference type="InterPro" id="IPR036736">
    <property type="entry name" value="ACP-like_sf"/>
</dbReference>
<evidence type="ECO:0000313" key="7">
    <source>
        <dbReference type="EMBL" id="MBB4962503.1"/>
    </source>
</evidence>
<dbReference type="InterPro" id="IPR014031">
    <property type="entry name" value="Ketoacyl_synth_C"/>
</dbReference>
<comment type="caution">
    <text evidence="7">The sequence shown here is derived from an EMBL/GenBank/DDBJ whole genome shotgun (WGS) entry which is preliminary data.</text>
</comment>
<dbReference type="CDD" id="cd05930">
    <property type="entry name" value="A_NRPS"/>
    <property type="match status" value="1"/>
</dbReference>
<dbReference type="PANTHER" id="PTHR43775:SF37">
    <property type="entry name" value="SI:DKEY-61P9.11"/>
    <property type="match status" value="1"/>
</dbReference>
<dbReference type="InterPro" id="IPR020841">
    <property type="entry name" value="PKS_Beta-ketoAc_synthase_dom"/>
</dbReference>
<protein>
    <submittedName>
        <fullName evidence="7">Amino acid adenylation domain-containing protein</fullName>
    </submittedName>
</protein>
<dbReference type="PROSITE" id="PS00606">
    <property type="entry name" value="KS3_1"/>
    <property type="match status" value="1"/>
</dbReference>
<dbReference type="CDD" id="cd00833">
    <property type="entry name" value="PKS"/>
    <property type="match status" value="1"/>
</dbReference>
<dbReference type="RefSeq" id="WP_184538756.1">
    <property type="nucleotide sequence ID" value="NZ_JACHJW010000001.1"/>
</dbReference>
<name>A0A7W7SWY8_9ACTN</name>
<dbReference type="InterPro" id="IPR025110">
    <property type="entry name" value="AMP-bd_C"/>
</dbReference>
<dbReference type="PROSITE" id="PS00455">
    <property type="entry name" value="AMP_BINDING"/>
    <property type="match status" value="1"/>
</dbReference>
<dbReference type="SUPFAM" id="SSF53901">
    <property type="entry name" value="Thiolase-like"/>
    <property type="match status" value="1"/>
</dbReference>
<dbReference type="SMART" id="SM00823">
    <property type="entry name" value="PKS_PP"/>
    <property type="match status" value="1"/>
</dbReference>
<dbReference type="InterPro" id="IPR009081">
    <property type="entry name" value="PP-bd_ACP"/>
</dbReference>
<dbReference type="InterPro" id="IPR032821">
    <property type="entry name" value="PKS_assoc"/>
</dbReference>
<evidence type="ECO:0000256" key="1">
    <source>
        <dbReference type="ARBA" id="ARBA00022450"/>
    </source>
</evidence>
<feature type="domain" description="Ketosynthase family 3 (KS3)" evidence="6">
    <location>
        <begin position="608"/>
        <end position="1034"/>
    </location>
</feature>
<organism evidence="7 8">
    <name type="scientific">Micromonospora polyrhachis</name>
    <dbReference type="NCBI Taxonomy" id="1282883"/>
    <lineage>
        <taxon>Bacteria</taxon>
        <taxon>Bacillati</taxon>
        <taxon>Actinomycetota</taxon>
        <taxon>Actinomycetes</taxon>
        <taxon>Micromonosporales</taxon>
        <taxon>Micromonosporaceae</taxon>
        <taxon>Micromonospora</taxon>
    </lineage>
</organism>
<dbReference type="EMBL" id="JACHJW010000001">
    <property type="protein sequence ID" value="MBB4962503.1"/>
    <property type="molecule type" value="Genomic_DNA"/>
</dbReference>
<dbReference type="SUPFAM" id="SSF47336">
    <property type="entry name" value="ACP-like"/>
    <property type="match status" value="1"/>
</dbReference>
<feature type="region of interest" description="Disordered" evidence="4">
    <location>
        <begin position="563"/>
        <end position="605"/>
    </location>
</feature>
<evidence type="ECO:0000259" key="6">
    <source>
        <dbReference type="PROSITE" id="PS52004"/>
    </source>
</evidence>
<dbReference type="SMART" id="SM00825">
    <property type="entry name" value="PKS_KS"/>
    <property type="match status" value="1"/>
</dbReference>
<dbReference type="Proteomes" id="UP000578819">
    <property type="component" value="Unassembled WGS sequence"/>
</dbReference>
<dbReference type="Pfam" id="PF13193">
    <property type="entry name" value="AMP-binding_C"/>
    <property type="match status" value="1"/>
</dbReference>
<evidence type="ECO:0000256" key="3">
    <source>
        <dbReference type="ARBA" id="ARBA00022679"/>
    </source>
</evidence>
<evidence type="ECO:0000256" key="4">
    <source>
        <dbReference type="SAM" id="MobiDB-lite"/>
    </source>
</evidence>
<proteinExistence type="predicted"/>
<keyword evidence="2" id="KW-0597">Phosphoprotein</keyword>
<keyword evidence="3" id="KW-0808">Transferase</keyword>
<evidence type="ECO:0000313" key="8">
    <source>
        <dbReference type="Proteomes" id="UP000578819"/>
    </source>
</evidence>
<dbReference type="GO" id="GO:0006633">
    <property type="term" value="P:fatty acid biosynthetic process"/>
    <property type="evidence" value="ECO:0007669"/>
    <property type="project" value="InterPro"/>
</dbReference>
<dbReference type="PROSITE" id="PS50075">
    <property type="entry name" value="CARRIER"/>
    <property type="match status" value="1"/>
</dbReference>
<dbReference type="Gene3D" id="3.40.50.12780">
    <property type="entry name" value="N-terminal domain of ligase-like"/>
    <property type="match status" value="1"/>
</dbReference>
<dbReference type="InterPro" id="IPR050091">
    <property type="entry name" value="PKS_NRPS_Biosynth_Enz"/>
</dbReference>
<dbReference type="InterPro" id="IPR020845">
    <property type="entry name" value="AMP-binding_CS"/>
</dbReference>
<dbReference type="InterPro" id="IPR000873">
    <property type="entry name" value="AMP-dep_synth/lig_dom"/>
</dbReference>
<feature type="domain" description="Carrier" evidence="5">
    <location>
        <begin position="491"/>
        <end position="566"/>
    </location>
</feature>
<evidence type="ECO:0000256" key="2">
    <source>
        <dbReference type="ARBA" id="ARBA00022553"/>
    </source>
</evidence>
<dbReference type="Pfam" id="PF16197">
    <property type="entry name" value="KAsynt_C_assoc"/>
    <property type="match status" value="1"/>
</dbReference>
<dbReference type="Pfam" id="PF02801">
    <property type="entry name" value="Ketoacyl-synt_C"/>
    <property type="match status" value="1"/>
</dbReference>
<dbReference type="AlphaFoldDB" id="A0A7W7SWY8"/>
<dbReference type="InterPro" id="IPR014030">
    <property type="entry name" value="Ketoacyl_synth_N"/>
</dbReference>
<dbReference type="PANTHER" id="PTHR43775">
    <property type="entry name" value="FATTY ACID SYNTHASE"/>
    <property type="match status" value="1"/>
</dbReference>
<dbReference type="InterPro" id="IPR042099">
    <property type="entry name" value="ANL_N_sf"/>
</dbReference>
<dbReference type="Pfam" id="PF00109">
    <property type="entry name" value="ketoacyl-synt"/>
    <property type="match status" value="1"/>
</dbReference>
<reference evidence="7 8" key="1">
    <citation type="submission" date="2020-08" db="EMBL/GenBank/DDBJ databases">
        <title>Sequencing the genomes of 1000 actinobacteria strains.</title>
        <authorList>
            <person name="Klenk H.-P."/>
        </authorList>
    </citation>
    <scope>NUCLEOTIDE SEQUENCE [LARGE SCALE GENOMIC DNA]</scope>
    <source>
        <strain evidence="7 8">DSM 45886</strain>
    </source>
</reference>
<dbReference type="GO" id="GO:0031177">
    <property type="term" value="F:phosphopantetheine binding"/>
    <property type="evidence" value="ECO:0007669"/>
    <property type="project" value="InterPro"/>
</dbReference>
<dbReference type="InterPro" id="IPR045851">
    <property type="entry name" value="AMP-bd_C_sf"/>
</dbReference>
<dbReference type="Gene3D" id="1.10.1200.10">
    <property type="entry name" value="ACP-like"/>
    <property type="match status" value="1"/>
</dbReference>
<dbReference type="Pfam" id="PF00550">
    <property type="entry name" value="PP-binding"/>
    <property type="match status" value="1"/>
</dbReference>
<sequence length="1180" mass="124905">MTQSTTISRFIQIAERFPDNPVLVSDDSVLTYADLAAQAGGYAAVLTEAGTRTGERIGLLTAHGGRTVTGILGVLAHGGVYVPLDASFPVERLRHVLTAAAVTTILTDPEHVELARRLCGPERRLVIVPDQVPPAPLRAQPVDLDDHAYVLCTSGSTGVPKAVEQTHRNLLHAVDNQIATLAITPADRLSLLASFSFDAAIPDLYPALLTGASVVPIDLRRHGVPYAAAALARHGVTVYHSTPTVYRYLLDALGSTCLDRVRVVLFGGEQSTYADVARGRARFAPDCVFVNGYGATEVTFAAQYQLPPAESVEDRSGPLPIGTALPGYEVSLLAGTGEIAVTSHRLIPGYANQDSDRFQVCADGRITYRTGDLGQLHPDGALVCLGRLDRQVKVRGFRVELTEIESGLLAQPGVVAARAIARDGQLLAYVRLRPALATPSPAQLRDALAQRLPDYALPRAVVVVDEFPLTVTGKIDERALPEPASSTMPQRPMTPTERTVHDIWSAVLGVDRVGLDENFFDLGGHSLSLGQVQQRMIAEFGVRVPMLRLFDHSTVTTQARFLDGLAGSTPPTGEEAAGRPAQPVDRSGPGTADPDGPSTQPGVRDYTGDEIAVIGLAGRFPGAPDVSTLWWNLCVGADSIHDYTDEELAGLGIGPGLRKDPRHVRAGGRLDGIADFDAEFFSFGAEEAARTDPQHRLFLETSWEALEDAGHDPARFDGTIGVFSAASANRYFLFHLMDNPAVVGEVDPDDWEARIPPRQFTDHLPGQVAYRLGLTGPAVAVQSACSSSLVAVAMAAQSLLDYQCDVALAGGVSVTSPRYRYVTGGMASADGRCRAFDEAADGSGFSSGAGVVVLRRLADALADRDRIYAILPGWAITNDGADRAGFAVPGPGGQVAAIAGALVAADVTPDEVHLVEAHGSGTPLGDAIEVSALNEAYGDAGRGDLCALGSIKTNIGHLDAGAGVAGLIKAVLAVHHGVIPPNLHFTRPHPEVDLVGGPFYVPTKVRDWPAVDRRVAGVSSFGMGGTNAHVLVEQAPPVESDDAAGDGGSDSYLLPISAHTPAALRAAIHRLRVYLTTGAPALRDVVYTLAVGRREFACRAVAGGTNRPEVIAALDELLATDRQLAGVPTDRLDAGSRWVAGGQVDWSSLGGRPGRRVHLPTYAFQRARYWIDPPVKEQQR</sequence>
<dbReference type="GO" id="GO:0004315">
    <property type="term" value="F:3-oxoacyl-[acyl-carrier-protein] synthase activity"/>
    <property type="evidence" value="ECO:0007669"/>
    <property type="project" value="InterPro"/>
</dbReference>
<dbReference type="InterPro" id="IPR020806">
    <property type="entry name" value="PKS_PP-bd"/>
</dbReference>
<dbReference type="InterPro" id="IPR016039">
    <property type="entry name" value="Thiolase-like"/>
</dbReference>
<keyword evidence="8" id="KW-1185">Reference proteome</keyword>
<evidence type="ECO:0000259" key="5">
    <source>
        <dbReference type="PROSITE" id="PS50075"/>
    </source>
</evidence>
<dbReference type="Pfam" id="PF00501">
    <property type="entry name" value="AMP-binding"/>
    <property type="match status" value="1"/>
</dbReference>
<accession>A0A7W7SWY8</accession>
<dbReference type="InterPro" id="IPR018201">
    <property type="entry name" value="Ketoacyl_synth_AS"/>
</dbReference>
<dbReference type="SUPFAM" id="SSF56801">
    <property type="entry name" value="Acetyl-CoA synthetase-like"/>
    <property type="match status" value="1"/>
</dbReference>
<dbReference type="Gene3D" id="3.40.47.10">
    <property type="match status" value="1"/>
</dbReference>
<dbReference type="Gene3D" id="3.30.70.3290">
    <property type="match status" value="1"/>
</dbReference>